<gene>
    <name evidence="3" type="ORF">GCM10023323_25440</name>
</gene>
<comment type="caution">
    <text evidence="3">The sequence shown here is derived from an EMBL/GenBank/DDBJ whole genome shotgun (WGS) entry which is preliminary data.</text>
</comment>
<feature type="compositionally biased region" description="Polar residues" evidence="1">
    <location>
        <begin position="29"/>
        <end position="41"/>
    </location>
</feature>
<evidence type="ECO:0000313" key="3">
    <source>
        <dbReference type="EMBL" id="GAA5207912.1"/>
    </source>
</evidence>
<organism evidence="3 4">
    <name type="scientific">Streptomyces thinghirensis</name>
    <dbReference type="NCBI Taxonomy" id="551547"/>
    <lineage>
        <taxon>Bacteria</taxon>
        <taxon>Bacillati</taxon>
        <taxon>Actinomycetota</taxon>
        <taxon>Actinomycetes</taxon>
        <taxon>Kitasatosporales</taxon>
        <taxon>Streptomycetaceae</taxon>
        <taxon>Streptomyces</taxon>
    </lineage>
</organism>
<keyword evidence="2" id="KW-0732">Signal</keyword>
<evidence type="ECO:0000256" key="2">
    <source>
        <dbReference type="SAM" id="SignalP"/>
    </source>
</evidence>
<dbReference type="EMBL" id="BAABJR010000005">
    <property type="protein sequence ID" value="GAA5207912.1"/>
    <property type="molecule type" value="Genomic_DNA"/>
</dbReference>
<dbReference type="SUPFAM" id="SSF50998">
    <property type="entry name" value="Quinoprotein alcohol dehydrogenase-like"/>
    <property type="match status" value="1"/>
</dbReference>
<keyword evidence="4" id="KW-1185">Reference proteome</keyword>
<accession>A0ABP9T4J4</accession>
<feature type="signal peptide" evidence="2">
    <location>
        <begin position="1"/>
        <end position="28"/>
    </location>
</feature>
<feature type="chain" id="PRO_5045511296" evidence="2">
    <location>
        <begin position="29"/>
        <end position="417"/>
    </location>
</feature>
<dbReference type="InterPro" id="IPR011047">
    <property type="entry name" value="Quinoprotein_ADH-like_sf"/>
</dbReference>
<reference evidence="4" key="1">
    <citation type="journal article" date="2019" name="Int. J. Syst. Evol. Microbiol.">
        <title>The Global Catalogue of Microorganisms (GCM) 10K type strain sequencing project: providing services to taxonomists for standard genome sequencing and annotation.</title>
        <authorList>
            <consortium name="The Broad Institute Genomics Platform"/>
            <consortium name="The Broad Institute Genome Sequencing Center for Infectious Disease"/>
            <person name="Wu L."/>
            <person name="Ma J."/>
        </authorList>
    </citation>
    <scope>NUCLEOTIDE SEQUENCE [LARGE SCALE GENOMIC DNA]</scope>
    <source>
        <strain evidence="4">JCM 18306</strain>
    </source>
</reference>
<dbReference type="PROSITE" id="PS51257">
    <property type="entry name" value="PROKAR_LIPOPROTEIN"/>
    <property type="match status" value="1"/>
</dbReference>
<evidence type="ECO:0000313" key="4">
    <source>
        <dbReference type="Proteomes" id="UP001499878"/>
    </source>
</evidence>
<keyword evidence="3" id="KW-0449">Lipoprotein</keyword>
<proteinExistence type="predicted"/>
<name>A0ABP9T4J4_9ACTN</name>
<dbReference type="Proteomes" id="UP001499878">
    <property type="component" value="Unassembled WGS sequence"/>
</dbReference>
<evidence type="ECO:0000256" key="1">
    <source>
        <dbReference type="SAM" id="MobiDB-lite"/>
    </source>
</evidence>
<sequence>MFVRKNVTAWGATSLVSLALLATSCAGQDDNTSAGKESSPASARAHGYVEGAQEAAEQQSRLLLNDPETGDTRVLDLTTGKVHEVPPTSGTSNLTTDGRFGYLHTASGTRVLDAGAWMVDHGDHVHYYRAAIRDAGRLPAGTGARVRSDAAVTAVTGEDGRTAVYRRAELEKGEVGSPRRLPGEPASAVVPYAEHLLTLTDDTDDEDGSTKVVVYDREGKRVTSPDAGCEDPRGDAVTRRGVVFGCADGALLIREDDGGFAAERIPYGADVPAGERASRFSHRAGSDTLTAPAGDRGVWVLDVTERTWTRVKTGPVVSVNTAGEGSPLLVLQDDGALHGYDTTTGKQVSRTKRLLTDVPETRAGDTTGPAIEVDRSRAYLNDPAGSRVHEIDYNDDLRVARTLDLDMKPVLMVETGR</sequence>
<protein>
    <submittedName>
        <fullName evidence="3">Lipoprotein</fullName>
    </submittedName>
</protein>
<feature type="region of interest" description="Disordered" evidence="1">
    <location>
        <begin position="28"/>
        <end position="47"/>
    </location>
</feature>